<dbReference type="AlphaFoldDB" id="A0ABD2BYL1"/>
<dbReference type="Proteomes" id="UP001607302">
    <property type="component" value="Unassembled WGS sequence"/>
</dbReference>
<name>A0ABD2BYL1_VESSQ</name>
<keyword evidence="2" id="KW-1185">Reference proteome</keyword>
<reference evidence="1 2" key="1">
    <citation type="journal article" date="2024" name="Ann. Entomol. Soc. Am.">
        <title>Genomic analyses of the southern and eastern yellowjacket wasps (Hymenoptera: Vespidae) reveal evolutionary signatures of social life.</title>
        <authorList>
            <person name="Catto M.A."/>
            <person name="Caine P.B."/>
            <person name="Orr S.E."/>
            <person name="Hunt B.G."/>
            <person name="Goodisman M.A.D."/>
        </authorList>
    </citation>
    <scope>NUCLEOTIDE SEQUENCE [LARGE SCALE GENOMIC DNA]</scope>
    <source>
        <strain evidence="1">233</strain>
        <tissue evidence="1">Head and thorax</tissue>
    </source>
</reference>
<comment type="caution">
    <text evidence="1">The sequence shown here is derived from an EMBL/GenBank/DDBJ whole genome shotgun (WGS) entry which is preliminary data.</text>
</comment>
<gene>
    <name evidence="1" type="ORF">V1478_001921</name>
</gene>
<protein>
    <submittedName>
        <fullName evidence="1">Uncharacterized protein</fullName>
    </submittedName>
</protein>
<dbReference type="EMBL" id="JAUDFV010000027">
    <property type="protein sequence ID" value="KAL2737835.1"/>
    <property type="molecule type" value="Genomic_DNA"/>
</dbReference>
<accession>A0ABD2BYL1</accession>
<evidence type="ECO:0000313" key="1">
    <source>
        <dbReference type="EMBL" id="KAL2737835.1"/>
    </source>
</evidence>
<organism evidence="1 2">
    <name type="scientific">Vespula squamosa</name>
    <name type="common">Southern yellow jacket</name>
    <name type="synonym">Wasp</name>
    <dbReference type="NCBI Taxonomy" id="30214"/>
    <lineage>
        <taxon>Eukaryota</taxon>
        <taxon>Metazoa</taxon>
        <taxon>Ecdysozoa</taxon>
        <taxon>Arthropoda</taxon>
        <taxon>Hexapoda</taxon>
        <taxon>Insecta</taxon>
        <taxon>Pterygota</taxon>
        <taxon>Neoptera</taxon>
        <taxon>Endopterygota</taxon>
        <taxon>Hymenoptera</taxon>
        <taxon>Apocrita</taxon>
        <taxon>Aculeata</taxon>
        <taxon>Vespoidea</taxon>
        <taxon>Vespidae</taxon>
        <taxon>Vespinae</taxon>
        <taxon>Vespula</taxon>
    </lineage>
</organism>
<proteinExistence type="predicted"/>
<sequence>MNIKEEILDSRHDSRQKNIGNSFMLLQHFVEAQISDKFMGHHCRICKENHLNSHYESTQR</sequence>
<evidence type="ECO:0000313" key="2">
    <source>
        <dbReference type="Proteomes" id="UP001607302"/>
    </source>
</evidence>